<evidence type="ECO:0000256" key="1">
    <source>
        <dbReference type="ARBA" id="ARBA00000085"/>
    </source>
</evidence>
<reference evidence="15 16" key="1">
    <citation type="submission" date="2020-02" db="EMBL/GenBank/DDBJ databases">
        <title>Draft genome sequence of Rhizobium tropici.</title>
        <authorList>
            <person name="Khayi S."/>
            <person name="Jemo M."/>
        </authorList>
    </citation>
    <scope>NUCLEOTIDE SEQUENCE [LARGE SCALE GENOMIC DNA]</scope>
    <source>
        <strain evidence="15 16">A12</strain>
    </source>
</reference>
<keyword evidence="17" id="KW-1185">Reference proteome</keyword>
<sequence length="612" mass="67492">MRTGSRTPFFERAVGLAQLVQDRDIDDSESPSGARIARRRWTHPFVLIRRIFGNAVFSSLTRRILFFNLAALVVLVGGILYLNQFREGLIDARVESLLTQGEIIAGAVSASASVDTNSITIDPQKLLELQAGQSITPVPNDEDLEFPIDPEKVAPVLTRLISPTRTRARIFDADANLLLDSRHLYSRGQVLRYDLPPVDDEKQSWSDWFSGLLNKMLQPGNLPVYKEAPGGDGSIYPEVMNALTGVRGAVVRTTEKGELIVSVAVPIQRFRAVLGVLLLSTQAGDIDKIVHAERLAIMRVFGVATLVNVVLSLLLSSTIANPLRRLSAAAIRVRRGGAKEREEIPDFSARQDEIGNLSIALRDMTSALYDRIDAIESFAADVSHELKNPLTSLRSAVETLPLAKSDDSKKRLMDVIQHDVRRLDRLISDISDASRLDAELARPDAKSLDLEVLLRDMIDISRQVGHSKKAVEIEYVVDRKPGNKTNFSVEGHDLRIGQIVTNLIENARSFVPAETGKITVRLTRTRTRCVIYIEDNGPGIQAENIDRIFERFYTDRPESEGFGQNSGLGLSISRQIAEAHGGSLRAENIVDSDGSTLLGARFILSLPAQTQA</sequence>
<keyword evidence="4" id="KW-0597">Phosphoprotein</keyword>
<dbReference type="Gene3D" id="3.30.565.10">
    <property type="entry name" value="Histidine kinase-like ATPase, C-terminal domain"/>
    <property type="match status" value="1"/>
</dbReference>
<feature type="domain" description="HAMP" evidence="13">
    <location>
        <begin position="317"/>
        <end position="373"/>
    </location>
</feature>
<feature type="transmembrane region" description="Helical" evidence="11">
    <location>
        <begin position="64"/>
        <end position="83"/>
    </location>
</feature>
<dbReference type="Pfam" id="PF13755">
    <property type="entry name" value="Sensor_TM1"/>
    <property type="match status" value="1"/>
</dbReference>
<dbReference type="SUPFAM" id="SSF55874">
    <property type="entry name" value="ATPase domain of HSP90 chaperone/DNA topoisomerase II/histidine kinase"/>
    <property type="match status" value="1"/>
</dbReference>
<proteinExistence type="predicted"/>
<evidence type="ECO:0000259" key="12">
    <source>
        <dbReference type="PROSITE" id="PS50109"/>
    </source>
</evidence>
<dbReference type="InterPro" id="IPR050428">
    <property type="entry name" value="TCS_sensor_his_kinase"/>
</dbReference>
<keyword evidence="10 11" id="KW-0472">Membrane</keyword>
<dbReference type="InterPro" id="IPR025919">
    <property type="entry name" value="Stimulus_sens_dom"/>
</dbReference>
<comment type="catalytic activity">
    <reaction evidence="1">
        <text>ATP + protein L-histidine = ADP + protein N-phospho-L-histidine.</text>
        <dbReference type="EC" id="2.7.13.3"/>
    </reaction>
</comment>
<dbReference type="InterPro" id="IPR003661">
    <property type="entry name" value="HisK_dim/P_dom"/>
</dbReference>
<dbReference type="PANTHER" id="PTHR45436">
    <property type="entry name" value="SENSOR HISTIDINE KINASE YKOH"/>
    <property type="match status" value="1"/>
</dbReference>
<dbReference type="InterPro" id="IPR036890">
    <property type="entry name" value="HATPase_C_sf"/>
</dbReference>
<dbReference type="InterPro" id="IPR003660">
    <property type="entry name" value="HAMP_dom"/>
</dbReference>
<dbReference type="SMART" id="SM00304">
    <property type="entry name" value="HAMP"/>
    <property type="match status" value="1"/>
</dbReference>
<dbReference type="Gene3D" id="1.10.287.130">
    <property type="match status" value="1"/>
</dbReference>
<reference evidence="14 17" key="2">
    <citation type="submission" date="2020-08" db="EMBL/GenBank/DDBJ databases">
        <title>Genomic Encyclopedia of Type Strains, Phase IV (KMG-V): Genome sequencing to study the core and pangenomes of soil and plant-associated prokaryotes.</title>
        <authorList>
            <person name="Whitman W."/>
        </authorList>
    </citation>
    <scope>NUCLEOTIDE SEQUENCE [LARGE SCALE GENOMIC DNA]</scope>
    <source>
        <strain evidence="14 17">SEMIA 4059</strain>
    </source>
</reference>
<evidence type="ECO:0000313" key="17">
    <source>
        <dbReference type="Proteomes" id="UP000526625"/>
    </source>
</evidence>
<keyword evidence="7 14" id="KW-0418">Kinase</keyword>
<evidence type="ECO:0000256" key="9">
    <source>
        <dbReference type="ARBA" id="ARBA00023012"/>
    </source>
</evidence>
<dbReference type="PANTHER" id="PTHR45436:SF5">
    <property type="entry name" value="SENSOR HISTIDINE KINASE TRCS"/>
    <property type="match status" value="1"/>
</dbReference>
<evidence type="ECO:0000313" key="15">
    <source>
        <dbReference type="EMBL" id="NEV12699.1"/>
    </source>
</evidence>
<evidence type="ECO:0000313" key="14">
    <source>
        <dbReference type="EMBL" id="MBB6494559.1"/>
    </source>
</evidence>
<accession>A0A6P1C656</accession>
<comment type="caution">
    <text evidence="15">The sequence shown here is derived from an EMBL/GenBank/DDBJ whole genome shotgun (WGS) entry which is preliminary data.</text>
</comment>
<dbReference type="CDD" id="cd06225">
    <property type="entry name" value="HAMP"/>
    <property type="match status" value="1"/>
</dbReference>
<evidence type="ECO:0000256" key="10">
    <source>
        <dbReference type="ARBA" id="ARBA00023136"/>
    </source>
</evidence>
<dbReference type="Proteomes" id="UP000526625">
    <property type="component" value="Unassembled WGS sequence"/>
</dbReference>
<dbReference type="Pfam" id="PF02518">
    <property type="entry name" value="HATPase_c"/>
    <property type="match status" value="1"/>
</dbReference>
<keyword evidence="5 14" id="KW-0808">Transferase</keyword>
<keyword evidence="6 11" id="KW-0812">Transmembrane</keyword>
<dbReference type="CDD" id="cd00082">
    <property type="entry name" value="HisKA"/>
    <property type="match status" value="1"/>
</dbReference>
<dbReference type="Pfam" id="PF13756">
    <property type="entry name" value="Stimulus_sens_1"/>
    <property type="match status" value="1"/>
</dbReference>
<dbReference type="Gene3D" id="6.10.340.10">
    <property type="match status" value="1"/>
</dbReference>
<evidence type="ECO:0000256" key="2">
    <source>
        <dbReference type="ARBA" id="ARBA00004370"/>
    </source>
</evidence>
<evidence type="ECO:0000256" key="8">
    <source>
        <dbReference type="ARBA" id="ARBA00022989"/>
    </source>
</evidence>
<dbReference type="Proteomes" id="UP000471190">
    <property type="component" value="Unassembled WGS sequence"/>
</dbReference>
<organism evidence="15 16">
    <name type="scientific">Rhizobium tropici</name>
    <dbReference type="NCBI Taxonomy" id="398"/>
    <lineage>
        <taxon>Bacteria</taxon>
        <taxon>Pseudomonadati</taxon>
        <taxon>Pseudomonadota</taxon>
        <taxon>Alphaproteobacteria</taxon>
        <taxon>Hyphomicrobiales</taxon>
        <taxon>Rhizobiaceae</taxon>
        <taxon>Rhizobium/Agrobacterium group</taxon>
        <taxon>Rhizobium</taxon>
    </lineage>
</organism>
<dbReference type="InterPro" id="IPR004358">
    <property type="entry name" value="Sig_transdc_His_kin-like_C"/>
</dbReference>
<evidence type="ECO:0000313" key="16">
    <source>
        <dbReference type="Proteomes" id="UP000471190"/>
    </source>
</evidence>
<protein>
    <recommendedName>
        <fullName evidence="3">histidine kinase</fullName>
        <ecNumber evidence="3">2.7.13.3</ecNumber>
    </recommendedName>
</protein>
<dbReference type="PROSITE" id="PS50109">
    <property type="entry name" value="HIS_KIN"/>
    <property type="match status" value="1"/>
</dbReference>
<dbReference type="SMART" id="SM00388">
    <property type="entry name" value="HisKA"/>
    <property type="match status" value="1"/>
</dbReference>
<keyword evidence="8 11" id="KW-1133">Transmembrane helix</keyword>
<dbReference type="InterPro" id="IPR036097">
    <property type="entry name" value="HisK_dim/P_sf"/>
</dbReference>
<dbReference type="Pfam" id="PF00512">
    <property type="entry name" value="HisKA"/>
    <property type="match status" value="1"/>
</dbReference>
<dbReference type="PRINTS" id="PR00344">
    <property type="entry name" value="BCTRLSENSOR"/>
</dbReference>
<evidence type="ECO:0000256" key="7">
    <source>
        <dbReference type="ARBA" id="ARBA00022777"/>
    </source>
</evidence>
<evidence type="ECO:0000256" key="4">
    <source>
        <dbReference type="ARBA" id="ARBA00022553"/>
    </source>
</evidence>
<feature type="domain" description="Histidine kinase" evidence="12">
    <location>
        <begin position="381"/>
        <end position="610"/>
    </location>
</feature>
<name>A0A6P1C656_RHITR</name>
<dbReference type="GO" id="GO:0000155">
    <property type="term" value="F:phosphorelay sensor kinase activity"/>
    <property type="evidence" value="ECO:0007669"/>
    <property type="project" value="InterPro"/>
</dbReference>
<dbReference type="GO" id="GO:0016020">
    <property type="term" value="C:membrane"/>
    <property type="evidence" value="ECO:0007669"/>
    <property type="project" value="UniProtKB-SubCell"/>
</dbReference>
<dbReference type="InterPro" id="IPR003594">
    <property type="entry name" value="HATPase_dom"/>
</dbReference>
<dbReference type="AlphaFoldDB" id="A0A6P1C656"/>
<dbReference type="InterPro" id="IPR005467">
    <property type="entry name" value="His_kinase_dom"/>
</dbReference>
<dbReference type="Pfam" id="PF00672">
    <property type="entry name" value="HAMP"/>
    <property type="match status" value="1"/>
</dbReference>
<dbReference type="EMBL" id="JAADZA010000018">
    <property type="protein sequence ID" value="NEV12699.1"/>
    <property type="molecule type" value="Genomic_DNA"/>
</dbReference>
<comment type="subcellular location">
    <subcellularLocation>
        <location evidence="2">Membrane</location>
    </subcellularLocation>
</comment>
<evidence type="ECO:0000256" key="3">
    <source>
        <dbReference type="ARBA" id="ARBA00012438"/>
    </source>
</evidence>
<dbReference type="InterPro" id="IPR025908">
    <property type="entry name" value="Sensor_TM1"/>
</dbReference>
<dbReference type="PROSITE" id="PS50885">
    <property type="entry name" value="HAMP"/>
    <property type="match status" value="1"/>
</dbReference>
<keyword evidence="9" id="KW-0902">Two-component regulatory system</keyword>
<dbReference type="EMBL" id="JACHBF010000018">
    <property type="protein sequence ID" value="MBB6494559.1"/>
    <property type="molecule type" value="Genomic_DNA"/>
</dbReference>
<evidence type="ECO:0000259" key="13">
    <source>
        <dbReference type="PROSITE" id="PS50885"/>
    </source>
</evidence>
<evidence type="ECO:0000256" key="6">
    <source>
        <dbReference type="ARBA" id="ARBA00022692"/>
    </source>
</evidence>
<dbReference type="EC" id="2.7.13.3" evidence="3"/>
<evidence type="ECO:0000256" key="11">
    <source>
        <dbReference type="SAM" id="Phobius"/>
    </source>
</evidence>
<dbReference type="SMART" id="SM00387">
    <property type="entry name" value="HATPase_c"/>
    <property type="match status" value="1"/>
</dbReference>
<evidence type="ECO:0000256" key="5">
    <source>
        <dbReference type="ARBA" id="ARBA00022679"/>
    </source>
</evidence>
<dbReference type="SUPFAM" id="SSF47384">
    <property type="entry name" value="Homodimeric domain of signal transducing histidine kinase"/>
    <property type="match status" value="1"/>
</dbReference>
<gene>
    <name evidence="14" type="ORF">GGD45_005003</name>
    <name evidence="15" type="ORF">GXW80_17025</name>
</gene>